<evidence type="ECO:0000313" key="1">
    <source>
        <dbReference type="EMBL" id="EGV32658.1"/>
    </source>
</evidence>
<dbReference type="Proteomes" id="UP000004200">
    <property type="component" value="Unassembled WGS sequence"/>
</dbReference>
<dbReference type="InterPro" id="IPR011518">
    <property type="entry name" value="Transposase_36"/>
</dbReference>
<evidence type="ECO:0000313" key="2">
    <source>
        <dbReference type="Proteomes" id="UP000004200"/>
    </source>
</evidence>
<comment type="caution">
    <text evidence="1">The sequence shown here is derived from an EMBL/GenBank/DDBJ whole genome shotgun (WGS) entry which is preliminary data.</text>
</comment>
<dbReference type="Pfam" id="PF07592">
    <property type="entry name" value="DDE_Tnp_ISAZ013"/>
    <property type="match status" value="1"/>
</dbReference>
<sequence>MEAETGGDPEGRAKYTRSSLRTLAKRLGRGCAMTVGRLLEAHDYSLKTNIKRLIGKVHPQRDRQYRFIQRLKRRFVRHGQPVISVDAKKSELIGDFKNAGRRYCRTADVVNTYDFPSEAQCRATPYGVYDQAANHALVSVGTHAVTAELAVSAIRRWWVQVGQRRYPHAHHLLIEADAGGFNGYRPRLWKRALQQLANDTDLAITVCHYPSGASKWNPIEHRLFSQISRNWAGHPLRTLPIMLGFIRGTTTTTGLAVEAVLDTADYQKGIQVTPQEMAALNIRRRRLCPDLNYTIRPNKPGNS</sequence>
<keyword evidence="2" id="KW-1185">Reference proteome</keyword>
<gene>
    <name evidence="1" type="ORF">ThidrDRAFT_1143</name>
</gene>
<dbReference type="STRING" id="765913.ThidrDRAFT_1143"/>
<dbReference type="eggNOG" id="COG3415">
    <property type="taxonomic scope" value="Bacteria"/>
</dbReference>
<reference evidence="1 2" key="1">
    <citation type="submission" date="2011-06" db="EMBL/GenBank/DDBJ databases">
        <title>The draft genome of Thiorhodococcus drewsii AZ1.</title>
        <authorList>
            <consortium name="US DOE Joint Genome Institute (JGI-PGF)"/>
            <person name="Lucas S."/>
            <person name="Han J."/>
            <person name="Lapidus A."/>
            <person name="Cheng J.-F."/>
            <person name="Goodwin L."/>
            <person name="Pitluck S."/>
            <person name="Peters L."/>
            <person name="Land M.L."/>
            <person name="Hauser L."/>
            <person name="Vogl K."/>
            <person name="Liu Z."/>
            <person name="Imhoff J."/>
            <person name="Thiel V."/>
            <person name="Frigaard N.-U."/>
            <person name="Bryant D.A."/>
            <person name="Woyke T.J."/>
        </authorList>
    </citation>
    <scope>NUCLEOTIDE SEQUENCE [LARGE SCALE GENOMIC DNA]</scope>
    <source>
        <strain evidence="1 2">AZ1</strain>
    </source>
</reference>
<dbReference type="PATRIC" id="fig|765913.3.peg.1174"/>
<dbReference type="AlphaFoldDB" id="G2DYN1"/>
<accession>G2DYN1</accession>
<dbReference type="NCBIfam" id="NF033519">
    <property type="entry name" value="transpos_ISAzo13"/>
    <property type="match status" value="1"/>
</dbReference>
<protein>
    <submittedName>
        <fullName evidence="1">Rhodopirellula transposase family protein</fullName>
    </submittedName>
</protein>
<proteinExistence type="predicted"/>
<name>G2DYN1_9GAMM</name>
<organism evidence="1 2">
    <name type="scientific">Thiorhodococcus drewsii AZ1</name>
    <dbReference type="NCBI Taxonomy" id="765913"/>
    <lineage>
        <taxon>Bacteria</taxon>
        <taxon>Pseudomonadati</taxon>
        <taxon>Pseudomonadota</taxon>
        <taxon>Gammaproteobacteria</taxon>
        <taxon>Chromatiales</taxon>
        <taxon>Chromatiaceae</taxon>
        <taxon>Thiorhodococcus</taxon>
    </lineage>
</organism>
<dbReference type="EMBL" id="AFWT01000006">
    <property type="protein sequence ID" value="EGV32658.1"/>
    <property type="molecule type" value="Genomic_DNA"/>
</dbReference>